<dbReference type="STRING" id="1965070.A0A3S3NE15"/>
<organism evidence="2 4">
    <name type="scientific">Dinothrombium tinctorium</name>
    <dbReference type="NCBI Taxonomy" id="1965070"/>
    <lineage>
        <taxon>Eukaryota</taxon>
        <taxon>Metazoa</taxon>
        <taxon>Ecdysozoa</taxon>
        <taxon>Arthropoda</taxon>
        <taxon>Chelicerata</taxon>
        <taxon>Arachnida</taxon>
        <taxon>Acari</taxon>
        <taxon>Acariformes</taxon>
        <taxon>Trombidiformes</taxon>
        <taxon>Prostigmata</taxon>
        <taxon>Anystina</taxon>
        <taxon>Parasitengona</taxon>
        <taxon>Trombidioidea</taxon>
        <taxon>Trombidiidae</taxon>
        <taxon>Dinothrombium</taxon>
    </lineage>
</organism>
<evidence type="ECO:0000313" key="4">
    <source>
        <dbReference type="Proteomes" id="UP000285301"/>
    </source>
</evidence>
<dbReference type="PANTHER" id="PTHR43975">
    <property type="entry name" value="ZGC:101858"/>
    <property type="match status" value="1"/>
</dbReference>
<dbReference type="InterPro" id="IPR036291">
    <property type="entry name" value="NAD(P)-bd_dom_sf"/>
</dbReference>
<dbReference type="Proteomes" id="UP000285301">
    <property type="component" value="Unassembled WGS sequence"/>
</dbReference>
<dbReference type="PRINTS" id="PR00081">
    <property type="entry name" value="GDHRDH"/>
</dbReference>
<evidence type="ECO:0000313" key="2">
    <source>
        <dbReference type="EMBL" id="RWS00791.1"/>
    </source>
</evidence>
<evidence type="ECO:0000313" key="3">
    <source>
        <dbReference type="EMBL" id="RWS02112.1"/>
    </source>
</evidence>
<reference evidence="2" key="2">
    <citation type="submission" date="2018-11" db="EMBL/GenBank/DDBJ databases">
        <title>Trombidioid mite genomics.</title>
        <authorList>
            <person name="Dong X."/>
        </authorList>
    </citation>
    <scope>NUCLEOTIDE SEQUENCE</scope>
    <source>
        <strain evidence="2">UoL-WK</strain>
    </source>
</reference>
<dbReference type="AlphaFoldDB" id="A0A3S3NE15"/>
<comment type="caution">
    <text evidence="2">The sequence shown here is derived from an EMBL/GenBank/DDBJ whole genome shotgun (WGS) entry which is preliminary data.</text>
</comment>
<dbReference type="Pfam" id="PF13561">
    <property type="entry name" value="adh_short_C2"/>
    <property type="match status" value="1"/>
</dbReference>
<sequence length="262" mass="28822">MFDDLKHKVVLVLGSSSGIGEATAILFATYGCKLVVHGRNQQRIARVASKCASISPFGYKPLEVAADLRNLEEVRKLAKQTIDHYGQLDIFVNNVAFKDTPAGILDEGVLKCMETMCFDKLRANVLLSHLLLPYLIETKGTMIILSSVCAIHPCFDKGKLLNFYMTDAALDMLSKTLASEFGEKGVRVNTVNPYVVNTPANYDLFPNESEAIKFMEEEAQKSALKKLIQPEDVAKSIVFLSSDASNFVTGHSLVIDGGLLYH</sequence>
<dbReference type="EMBL" id="NCKU01008142">
    <property type="protein sequence ID" value="RWS02112.1"/>
    <property type="molecule type" value="Genomic_DNA"/>
</dbReference>
<gene>
    <name evidence="1" type="ORF">B4U79_03593</name>
    <name evidence="3" type="ORF">B4U79_10170</name>
    <name evidence="2" type="ORF">B4U79_11909</name>
</gene>
<dbReference type="InterPro" id="IPR002347">
    <property type="entry name" value="SDR_fam"/>
</dbReference>
<keyword evidence="4" id="KW-1185">Reference proteome</keyword>
<dbReference type="OrthoDB" id="294295at2759"/>
<dbReference type="PROSITE" id="PS51257">
    <property type="entry name" value="PROKAR_LIPOPROTEIN"/>
    <property type="match status" value="1"/>
</dbReference>
<evidence type="ECO:0000313" key="1">
    <source>
        <dbReference type="EMBL" id="RWS00715.1"/>
    </source>
</evidence>
<dbReference type="SUPFAM" id="SSF51735">
    <property type="entry name" value="NAD(P)-binding Rossmann-fold domains"/>
    <property type="match status" value="1"/>
</dbReference>
<proteinExistence type="predicted"/>
<dbReference type="Gene3D" id="3.40.50.720">
    <property type="entry name" value="NAD(P)-binding Rossmann-like Domain"/>
    <property type="match status" value="1"/>
</dbReference>
<dbReference type="EMBL" id="NCKU01010670">
    <property type="protein sequence ID" value="RWS00715.1"/>
    <property type="molecule type" value="Genomic_DNA"/>
</dbReference>
<accession>A0A3S3NE15</accession>
<dbReference type="PANTHER" id="PTHR43975:SF2">
    <property type="entry name" value="EG:BACR7A4.14 PROTEIN-RELATED"/>
    <property type="match status" value="1"/>
</dbReference>
<reference evidence="2 4" key="1">
    <citation type="journal article" date="2018" name="Gigascience">
        <title>Genomes of trombidid mites reveal novel predicted allergens and laterally-transferred genes associated with secondary metabolism.</title>
        <authorList>
            <person name="Dong X."/>
            <person name="Chaisiri K."/>
            <person name="Xia D."/>
            <person name="Armstrong S.D."/>
            <person name="Fang Y."/>
            <person name="Donnelly M.J."/>
            <person name="Kadowaki T."/>
            <person name="McGarry J.W."/>
            <person name="Darby A.C."/>
            <person name="Makepeace B.L."/>
        </authorList>
    </citation>
    <scope>NUCLEOTIDE SEQUENCE [LARGE SCALE GENOMIC DNA]</scope>
    <source>
        <strain evidence="2">UoL-WK</strain>
    </source>
</reference>
<name>A0A3S3NE15_9ACAR</name>
<dbReference type="EMBL" id="NCKU01010499">
    <property type="protein sequence ID" value="RWS00791.1"/>
    <property type="molecule type" value="Genomic_DNA"/>
</dbReference>
<protein>
    <submittedName>
        <fullName evidence="2">3-oxoacyl-[acyl-carrier-protein] reductase FabG-like protein</fullName>
    </submittedName>
</protein>